<gene>
    <name evidence="8" type="ORF">ACFQ11_23330</name>
</gene>
<dbReference type="PROSITE" id="PS00659">
    <property type="entry name" value="GLYCOSYL_HYDROL_F5"/>
    <property type="match status" value="1"/>
</dbReference>
<accession>A0ABW3EXQ8</accession>
<dbReference type="PANTHER" id="PTHR31308">
    <property type="match status" value="1"/>
</dbReference>
<dbReference type="InterPro" id="IPR001547">
    <property type="entry name" value="Glyco_hydro_5"/>
</dbReference>
<keyword evidence="9" id="KW-1185">Reference proteome</keyword>
<dbReference type="Pfam" id="PF18564">
    <property type="entry name" value="Glyco_hydro_5_C"/>
    <property type="match status" value="1"/>
</dbReference>
<evidence type="ECO:0000256" key="5">
    <source>
        <dbReference type="SAM" id="SignalP"/>
    </source>
</evidence>
<dbReference type="EMBL" id="JBHTJA010000053">
    <property type="protein sequence ID" value="MFD0903344.1"/>
    <property type="molecule type" value="Genomic_DNA"/>
</dbReference>
<evidence type="ECO:0000259" key="7">
    <source>
        <dbReference type="Pfam" id="PF18564"/>
    </source>
</evidence>
<evidence type="ECO:0000313" key="8">
    <source>
        <dbReference type="EMBL" id="MFD0903344.1"/>
    </source>
</evidence>
<evidence type="ECO:0000313" key="9">
    <source>
        <dbReference type="Proteomes" id="UP001596972"/>
    </source>
</evidence>
<feature type="signal peptide" evidence="5">
    <location>
        <begin position="1"/>
        <end position="35"/>
    </location>
</feature>
<comment type="caution">
    <text evidence="8">The sequence shown here is derived from an EMBL/GenBank/DDBJ whole genome shotgun (WGS) entry which is preliminary data.</text>
</comment>
<evidence type="ECO:0000259" key="6">
    <source>
        <dbReference type="Pfam" id="PF00150"/>
    </source>
</evidence>
<organism evidence="8 9">
    <name type="scientific">Actinomadura sediminis</name>
    <dbReference type="NCBI Taxonomy" id="1038904"/>
    <lineage>
        <taxon>Bacteria</taxon>
        <taxon>Bacillati</taxon>
        <taxon>Actinomycetota</taxon>
        <taxon>Actinomycetes</taxon>
        <taxon>Streptosporangiales</taxon>
        <taxon>Thermomonosporaceae</taxon>
        <taxon>Actinomadura</taxon>
    </lineage>
</organism>
<feature type="domain" description="Glycoside hydrolase family 5 C-terminal" evidence="7">
    <location>
        <begin position="394"/>
        <end position="474"/>
    </location>
</feature>
<feature type="chain" id="PRO_5045103751" evidence="5">
    <location>
        <begin position="36"/>
        <end position="476"/>
    </location>
</feature>
<dbReference type="InterPro" id="IPR041036">
    <property type="entry name" value="GH5_C"/>
</dbReference>
<name>A0ABW3EXQ8_9ACTN</name>
<reference evidence="9" key="1">
    <citation type="journal article" date="2019" name="Int. J. Syst. Evol. Microbiol.">
        <title>The Global Catalogue of Microorganisms (GCM) 10K type strain sequencing project: providing services to taxonomists for standard genome sequencing and annotation.</title>
        <authorList>
            <consortium name="The Broad Institute Genomics Platform"/>
            <consortium name="The Broad Institute Genome Sequencing Center for Infectious Disease"/>
            <person name="Wu L."/>
            <person name="Ma J."/>
        </authorList>
    </citation>
    <scope>NUCLEOTIDE SEQUENCE [LARGE SCALE GENOMIC DNA]</scope>
    <source>
        <strain evidence="9">JCM 31202</strain>
    </source>
</reference>
<sequence>MRARNALGRITLTTVLASALAAGAATALPARPAHAAPEPLRTIVDDRGRTLILHGLNTASSAKGPSGLPWIQREDVVREARELGTNSVRYLIQWKNIEPEPGRYDDAYLDDVAERVAWYREQGMHVILDMHQDIYGPAACEGSGNGAPAWATHTDGLPCTPQTPWVLTYVQPAVIRAYDHFWNNTGKHPELVQRFTAMWRHVAERFADDPAVLGYDLYNEPFGGTRQFGFFEGPVLTPFYQGIVNAVREVDRDNWIFVEPQALGPNEGAETSLGTIRDPRPGAPRLVFAPHFYPGGVDIGGSYDGFTELLVKAQFLLWKRNMPAAARRLGMPMWLGEVGGMPASAPGADRFTEEWLRMADELGIGWAYWSNDPGGGGVIDGDGKPTPFARLLARPYPRAVAGTPTEISYDGTSLTVGWRARSGTSGPTEIWFPADSPVVTSTDPRGTWKYRWDAERNVLSVWADPNSPTHTVTVKP</sequence>
<keyword evidence="3 4" id="KW-0326">Glycosidase</keyword>
<dbReference type="Gene3D" id="3.20.20.80">
    <property type="entry name" value="Glycosidases"/>
    <property type="match status" value="1"/>
</dbReference>
<evidence type="ECO:0000256" key="3">
    <source>
        <dbReference type="ARBA" id="ARBA00023295"/>
    </source>
</evidence>
<dbReference type="SUPFAM" id="SSF51445">
    <property type="entry name" value="(Trans)glycosidases"/>
    <property type="match status" value="1"/>
</dbReference>
<dbReference type="PANTHER" id="PTHR31308:SF3">
    <property type="entry name" value="ENDOGLYCOCERAMIDASE"/>
    <property type="match status" value="1"/>
</dbReference>
<dbReference type="InterPro" id="IPR013780">
    <property type="entry name" value="Glyco_hydro_b"/>
</dbReference>
<dbReference type="InterPro" id="IPR018087">
    <property type="entry name" value="Glyco_hydro_5_CS"/>
</dbReference>
<keyword evidence="2 4" id="KW-0378">Hydrolase</keyword>
<dbReference type="Gene3D" id="2.60.40.1180">
    <property type="entry name" value="Golgi alpha-mannosidase II"/>
    <property type="match status" value="1"/>
</dbReference>
<evidence type="ECO:0000256" key="1">
    <source>
        <dbReference type="ARBA" id="ARBA00005641"/>
    </source>
</evidence>
<dbReference type="Proteomes" id="UP001596972">
    <property type="component" value="Unassembled WGS sequence"/>
</dbReference>
<evidence type="ECO:0000256" key="4">
    <source>
        <dbReference type="RuleBase" id="RU361153"/>
    </source>
</evidence>
<keyword evidence="5" id="KW-0732">Signal</keyword>
<dbReference type="InterPro" id="IPR017853">
    <property type="entry name" value="GH"/>
</dbReference>
<protein>
    <submittedName>
        <fullName evidence="8">Cellulase family glycosylhydrolase</fullName>
    </submittedName>
</protein>
<evidence type="ECO:0000256" key="2">
    <source>
        <dbReference type="ARBA" id="ARBA00022801"/>
    </source>
</evidence>
<proteinExistence type="inferred from homology"/>
<feature type="domain" description="Glycoside hydrolase family 5" evidence="6">
    <location>
        <begin position="46"/>
        <end position="373"/>
    </location>
</feature>
<dbReference type="InterPro" id="IPR052066">
    <property type="entry name" value="Glycosphingolipid_Hydrolases"/>
</dbReference>
<dbReference type="RefSeq" id="WP_378302056.1">
    <property type="nucleotide sequence ID" value="NZ_JBHTJA010000053.1"/>
</dbReference>
<dbReference type="Pfam" id="PF00150">
    <property type="entry name" value="Cellulase"/>
    <property type="match status" value="1"/>
</dbReference>
<comment type="similarity">
    <text evidence="1 4">Belongs to the glycosyl hydrolase 5 (cellulase A) family.</text>
</comment>